<comment type="similarity">
    <text evidence="2">Belongs to the Tim44 family.</text>
</comment>
<dbReference type="SUPFAM" id="SSF54427">
    <property type="entry name" value="NTF2-like"/>
    <property type="match status" value="1"/>
</dbReference>
<dbReference type="InterPro" id="IPR032710">
    <property type="entry name" value="NTF2-like_dom_sf"/>
</dbReference>
<feature type="domain" description="Tim44-like" evidence="8">
    <location>
        <begin position="272"/>
        <end position="422"/>
    </location>
</feature>
<dbReference type="SMART" id="SM00978">
    <property type="entry name" value="Tim44"/>
    <property type="match status" value="1"/>
</dbReference>
<comment type="subcellular location">
    <subcellularLocation>
        <location evidence="1">Mitochondrion inner membrane</location>
    </subcellularLocation>
</comment>
<protein>
    <submittedName>
        <fullName evidence="9">6792_t:CDS:1</fullName>
    </submittedName>
</protein>
<dbReference type="PANTHER" id="PTHR10721">
    <property type="entry name" value="MITOCHONDRIAL IMPORT INNER MEMBRANE TRANSLOCASE SUBUNIT TIM44"/>
    <property type="match status" value="1"/>
</dbReference>
<evidence type="ECO:0000256" key="2">
    <source>
        <dbReference type="ARBA" id="ARBA00009597"/>
    </source>
</evidence>
<organism evidence="9 10">
    <name type="scientific">Acaulospora morrowiae</name>
    <dbReference type="NCBI Taxonomy" id="94023"/>
    <lineage>
        <taxon>Eukaryota</taxon>
        <taxon>Fungi</taxon>
        <taxon>Fungi incertae sedis</taxon>
        <taxon>Mucoromycota</taxon>
        <taxon>Glomeromycotina</taxon>
        <taxon>Glomeromycetes</taxon>
        <taxon>Diversisporales</taxon>
        <taxon>Acaulosporaceae</taxon>
        <taxon>Acaulospora</taxon>
    </lineage>
</organism>
<evidence type="ECO:0000259" key="8">
    <source>
        <dbReference type="SMART" id="SM00978"/>
    </source>
</evidence>
<evidence type="ECO:0000256" key="1">
    <source>
        <dbReference type="ARBA" id="ARBA00004273"/>
    </source>
</evidence>
<evidence type="ECO:0000256" key="5">
    <source>
        <dbReference type="ARBA" id="ARBA00023128"/>
    </source>
</evidence>
<sequence>MYSNRLFSRVLFTTSDALGARASVGLQTNVTRKMSAFAKFMETIKEQVEKNKELQRNVKLLQDRAGQLGESETLRRAKEAYAKAKEGAESTTTIGSEKLRKSVDEIKKTAEKIGSSVSDTLKEVGETPFVKGTQEKISTLTDKVSASTEPIRKTKAYTNIRDTLKETVGDDASRYGGFVDKETRQRMKEKAMSYHGTPFPQNPEAGSSMVLHKDSAWKESWNKFKENNPIMQGIFNLKRNYQDSDNIFVAYTRAFTDRVSDALGSFFEENETAQAISQLKLIDPRFNVEDFLREAREYIVPEIMEAYLKGDTETLKKWCSEATYTVLTHGIDDQKGLLNDSKILDIRNVELFAARVLENGLPVLIISFNTQEVIVFRDKITQKIMYGRDDQIDQVTYACVITKQEDSADPFTNGWRIIEMAKNRSQQLLCIFAITVQSNINVTFIKPHPLWKAINPQSTAATRNIRLMKNQITPHTCEGQHLVSFANLLASDSLTFRITKLGS</sequence>
<dbReference type="Proteomes" id="UP000789342">
    <property type="component" value="Unassembled WGS sequence"/>
</dbReference>
<dbReference type="EMBL" id="CAJVPV010000037">
    <property type="protein sequence ID" value="CAG8439460.1"/>
    <property type="molecule type" value="Genomic_DNA"/>
</dbReference>
<dbReference type="Pfam" id="PF04280">
    <property type="entry name" value="Tim44"/>
    <property type="match status" value="1"/>
</dbReference>
<reference evidence="9" key="1">
    <citation type="submission" date="2021-06" db="EMBL/GenBank/DDBJ databases">
        <authorList>
            <person name="Kallberg Y."/>
            <person name="Tangrot J."/>
            <person name="Rosling A."/>
        </authorList>
    </citation>
    <scope>NUCLEOTIDE SEQUENCE</scope>
    <source>
        <strain evidence="9">CL551</strain>
    </source>
</reference>
<dbReference type="InterPro" id="IPR007379">
    <property type="entry name" value="Tim44-like_dom"/>
</dbReference>
<gene>
    <name evidence="9" type="ORF">AMORRO_LOCUS169</name>
</gene>
<evidence type="ECO:0000256" key="4">
    <source>
        <dbReference type="ARBA" id="ARBA00022946"/>
    </source>
</evidence>
<comment type="caution">
    <text evidence="9">The sequence shown here is derived from an EMBL/GenBank/DDBJ whole genome shotgun (WGS) entry which is preliminary data.</text>
</comment>
<evidence type="ECO:0000256" key="3">
    <source>
        <dbReference type="ARBA" id="ARBA00022792"/>
    </source>
</evidence>
<keyword evidence="10" id="KW-1185">Reference proteome</keyword>
<keyword evidence="5" id="KW-0496">Mitochondrion</keyword>
<dbReference type="GO" id="GO:0051087">
    <property type="term" value="F:protein-folding chaperone binding"/>
    <property type="evidence" value="ECO:0007669"/>
    <property type="project" value="TreeGrafter"/>
</dbReference>
<proteinExistence type="inferred from homology"/>
<evidence type="ECO:0000256" key="6">
    <source>
        <dbReference type="ARBA" id="ARBA00023136"/>
    </source>
</evidence>
<name>A0A9N8YML4_9GLOM</name>
<keyword evidence="6" id="KW-0472">Membrane</keyword>
<keyword evidence="4" id="KW-0809">Transit peptide</keyword>
<dbReference type="OrthoDB" id="10265990at2759"/>
<dbReference type="InterPro" id="IPR039544">
    <property type="entry name" value="Tim44-like"/>
</dbReference>
<evidence type="ECO:0000256" key="7">
    <source>
        <dbReference type="SAM" id="Coils"/>
    </source>
</evidence>
<accession>A0A9N8YML4</accession>
<dbReference type="GO" id="GO:0030150">
    <property type="term" value="P:protein import into mitochondrial matrix"/>
    <property type="evidence" value="ECO:0007669"/>
    <property type="project" value="TreeGrafter"/>
</dbReference>
<dbReference type="GO" id="GO:0005743">
    <property type="term" value="C:mitochondrial inner membrane"/>
    <property type="evidence" value="ECO:0007669"/>
    <property type="project" value="UniProtKB-SubCell"/>
</dbReference>
<keyword evidence="7" id="KW-0175">Coiled coil</keyword>
<dbReference type="AlphaFoldDB" id="A0A9N8YML4"/>
<dbReference type="Gene3D" id="3.10.450.240">
    <property type="match status" value="1"/>
</dbReference>
<dbReference type="PANTHER" id="PTHR10721:SF1">
    <property type="entry name" value="MITOCHONDRIAL IMPORT INNER MEMBRANE TRANSLOCASE SUBUNIT TIM44"/>
    <property type="match status" value="1"/>
</dbReference>
<feature type="coiled-coil region" evidence="7">
    <location>
        <begin position="37"/>
        <end position="71"/>
    </location>
</feature>
<keyword evidence="3" id="KW-0999">Mitochondrion inner membrane</keyword>
<evidence type="ECO:0000313" key="10">
    <source>
        <dbReference type="Proteomes" id="UP000789342"/>
    </source>
</evidence>
<evidence type="ECO:0000313" key="9">
    <source>
        <dbReference type="EMBL" id="CAG8439460.1"/>
    </source>
</evidence>